<name>I0IB80_PHYMF</name>
<dbReference type="HOGENOM" id="CLU_201808_0_1_0"/>
<dbReference type="PANTHER" id="PTHR37463:SF1">
    <property type="entry name" value="DUF2256 DOMAIN-CONTAINING PROTEIN"/>
    <property type="match status" value="1"/>
</dbReference>
<protein>
    <recommendedName>
        <fullName evidence="3">DUF2256 domain-containing protein</fullName>
    </recommendedName>
</protein>
<keyword evidence="2" id="KW-1185">Reference proteome</keyword>
<reference evidence="1 2" key="1">
    <citation type="submission" date="2012-02" db="EMBL/GenBank/DDBJ databases">
        <title>Complete genome sequence of Phycisphaera mikurensis NBRC 102666.</title>
        <authorList>
            <person name="Ankai A."/>
            <person name="Hosoyama A."/>
            <person name="Terui Y."/>
            <person name="Sekine M."/>
            <person name="Fukai R."/>
            <person name="Kato Y."/>
            <person name="Nakamura S."/>
            <person name="Yamada-Narita S."/>
            <person name="Kawakoshi A."/>
            <person name="Fukunaga Y."/>
            <person name="Yamazaki S."/>
            <person name="Fujita N."/>
        </authorList>
    </citation>
    <scope>NUCLEOTIDE SEQUENCE [LARGE SCALE GENOMIC DNA]</scope>
    <source>
        <strain evidence="2">NBRC 102666 / KCTC 22515 / FYK2301M01</strain>
    </source>
</reference>
<gene>
    <name evidence="1" type="ordered locus">PSMK_03590</name>
</gene>
<dbReference type="Proteomes" id="UP000007881">
    <property type="component" value="Chromosome"/>
</dbReference>
<dbReference type="RefSeq" id="WP_014435738.1">
    <property type="nucleotide sequence ID" value="NC_017080.1"/>
</dbReference>
<dbReference type="KEGG" id="phm:PSMK_03590"/>
<dbReference type="PANTHER" id="PTHR37463">
    <property type="entry name" value="GSL3115 PROTEIN"/>
    <property type="match status" value="1"/>
</dbReference>
<dbReference type="eggNOG" id="COG4338">
    <property type="taxonomic scope" value="Bacteria"/>
</dbReference>
<evidence type="ECO:0008006" key="3">
    <source>
        <dbReference type="Google" id="ProtNLM"/>
    </source>
</evidence>
<dbReference type="STRING" id="1142394.PSMK_03590"/>
<proteinExistence type="predicted"/>
<evidence type="ECO:0000313" key="1">
    <source>
        <dbReference type="EMBL" id="BAM02518.1"/>
    </source>
</evidence>
<dbReference type="Pfam" id="PF10013">
    <property type="entry name" value="DUF2256"/>
    <property type="match status" value="1"/>
</dbReference>
<evidence type="ECO:0000313" key="2">
    <source>
        <dbReference type="Proteomes" id="UP000007881"/>
    </source>
</evidence>
<dbReference type="PATRIC" id="fig|1142394.8.peg.366"/>
<dbReference type="EMBL" id="AP012338">
    <property type="protein sequence ID" value="BAM02518.1"/>
    <property type="molecule type" value="Genomic_DNA"/>
</dbReference>
<organism evidence="1 2">
    <name type="scientific">Phycisphaera mikurensis (strain NBRC 102666 / KCTC 22515 / FYK2301M01)</name>
    <dbReference type="NCBI Taxonomy" id="1142394"/>
    <lineage>
        <taxon>Bacteria</taxon>
        <taxon>Pseudomonadati</taxon>
        <taxon>Planctomycetota</taxon>
        <taxon>Phycisphaerae</taxon>
        <taxon>Phycisphaerales</taxon>
        <taxon>Phycisphaeraceae</taxon>
        <taxon>Phycisphaera</taxon>
    </lineage>
</organism>
<accession>I0IB80</accession>
<dbReference type="OrthoDB" id="27194at2"/>
<sequence length="58" mass="6862">MRRGNDRQAKLPVKDCAVCKRPIVWRKKWERDWESVKFCSERCRRAAASSGQSKPRRG</sequence>
<dbReference type="InterPro" id="IPR017136">
    <property type="entry name" value="UCP037205"/>
</dbReference>
<dbReference type="AlphaFoldDB" id="I0IB80"/>